<protein>
    <submittedName>
        <fullName evidence="1">10969_t:CDS:1</fullName>
    </submittedName>
</protein>
<reference evidence="1" key="1">
    <citation type="submission" date="2021-06" db="EMBL/GenBank/DDBJ databases">
        <authorList>
            <person name="Kallberg Y."/>
            <person name="Tangrot J."/>
            <person name="Rosling A."/>
        </authorList>
    </citation>
    <scope>NUCLEOTIDE SEQUENCE</scope>
    <source>
        <strain evidence="1">AU212A</strain>
    </source>
</reference>
<dbReference type="EMBL" id="CAJVPM010000211">
    <property type="protein sequence ID" value="CAG8438363.1"/>
    <property type="molecule type" value="Genomic_DNA"/>
</dbReference>
<accession>A0ACA9JVB5</accession>
<proteinExistence type="predicted"/>
<keyword evidence="2" id="KW-1185">Reference proteome</keyword>
<comment type="caution">
    <text evidence="1">The sequence shown here is derived from an EMBL/GenBank/DDBJ whole genome shotgun (WGS) entry which is preliminary data.</text>
</comment>
<feature type="non-terminal residue" evidence="1">
    <location>
        <position position="92"/>
    </location>
</feature>
<organism evidence="1 2">
    <name type="scientific">Scutellospora calospora</name>
    <dbReference type="NCBI Taxonomy" id="85575"/>
    <lineage>
        <taxon>Eukaryota</taxon>
        <taxon>Fungi</taxon>
        <taxon>Fungi incertae sedis</taxon>
        <taxon>Mucoromycota</taxon>
        <taxon>Glomeromycotina</taxon>
        <taxon>Glomeromycetes</taxon>
        <taxon>Diversisporales</taxon>
        <taxon>Gigasporaceae</taxon>
        <taxon>Scutellospora</taxon>
    </lineage>
</organism>
<dbReference type="Proteomes" id="UP000789860">
    <property type="component" value="Unassembled WGS sequence"/>
</dbReference>
<sequence>MDIMSTNIAKESSIFEVWMLREPDTIHALAKAHGSLYALSIIDSNLAWYITNNPISVGTASIVEPLIQELVAELASILSLVNRLDLMKLKIV</sequence>
<evidence type="ECO:0000313" key="1">
    <source>
        <dbReference type="EMBL" id="CAG8438363.1"/>
    </source>
</evidence>
<gene>
    <name evidence="1" type="ORF">SCALOS_LOCUS439</name>
</gene>
<name>A0ACA9JVB5_9GLOM</name>
<evidence type="ECO:0000313" key="2">
    <source>
        <dbReference type="Proteomes" id="UP000789860"/>
    </source>
</evidence>